<name>A0A381R9N8_9ZZZZ</name>
<evidence type="ECO:0000256" key="2">
    <source>
        <dbReference type="ARBA" id="ARBA00023186"/>
    </source>
</evidence>
<dbReference type="PANTHER" id="PTHR33620">
    <property type="entry name" value="UREASE ACCESSORY PROTEIN F"/>
    <property type="match status" value="1"/>
</dbReference>
<dbReference type="GO" id="GO:0016151">
    <property type="term" value="F:nickel cation binding"/>
    <property type="evidence" value="ECO:0007669"/>
    <property type="project" value="InterPro"/>
</dbReference>
<dbReference type="InterPro" id="IPR002639">
    <property type="entry name" value="UreF"/>
</dbReference>
<keyword evidence="1" id="KW-0996">Nickel insertion</keyword>
<proteinExistence type="inferred from homology"/>
<organism evidence="3">
    <name type="scientific">marine metagenome</name>
    <dbReference type="NCBI Taxonomy" id="408172"/>
    <lineage>
        <taxon>unclassified sequences</taxon>
        <taxon>metagenomes</taxon>
        <taxon>ecological metagenomes</taxon>
    </lineage>
</organism>
<dbReference type="PIRSF" id="PIRSF009467">
    <property type="entry name" value="Ureas_acces_UreF"/>
    <property type="match status" value="1"/>
</dbReference>
<reference evidence="3" key="1">
    <citation type="submission" date="2018-05" db="EMBL/GenBank/DDBJ databases">
        <authorList>
            <person name="Lanie J.A."/>
            <person name="Ng W.-L."/>
            <person name="Kazmierczak K.M."/>
            <person name="Andrzejewski T.M."/>
            <person name="Davidsen T.M."/>
            <person name="Wayne K.J."/>
            <person name="Tettelin H."/>
            <person name="Glass J.I."/>
            <person name="Rusch D."/>
            <person name="Podicherti R."/>
            <person name="Tsui H.-C.T."/>
            <person name="Winkler M.E."/>
        </authorList>
    </citation>
    <scope>NUCLEOTIDE SEQUENCE</scope>
</reference>
<evidence type="ECO:0000256" key="1">
    <source>
        <dbReference type="ARBA" id="ARBA00022988"/>
    </source>
</evidence>
<dbReference type="InterPro" id="IPR038277">
    <property type="entry name" value="UreF_sf"/>
</dbReference>
<dbReference type="EMBL" id="UINC01001767">
    <property type="protein sequence ID" value="SUZ88371.1"/>
    <property type="molecule type" value="Genomic_DNA"/>
</dbReference>
<dbReference type="Pfam" id="PF01730">
    <property type="entry name" value="UreF"/>
    <property type="match status" value="1"/>
</dbReference>
<accession>A0A381R9N8</accession>
<dbReference type="AlphaFoldDB" id="A0A381R9N8"/>
<keyword evidence="2" id="KW-0143">Chaperone</keyword>
<evidence type="ECO:0000313" key="3">
    <source>
        <dbReference type="EMBL" id="SUZ88371.1"/>
    </source>
</evidence>
<protein>
    <recommendedName>
        <fullName evidence="4">Urease accessory protein UreF</fullName>
    </recommendedName>
</protein>
<dbReference type="HAMAP" id="MF_01385">
    <property type="entry name" value="UreF"/>
    <property type="match status" value="1"/>
</dbReference>
<gene>
    <name evidence="3" type="ORF">METZ01_LOCUS41225</name>
</gene>
<dbReference type="Gene3D" id="1.10.4190.10">
    <property type="entry name" value="Urease accessory protein UreF"/>
    <property type="match status" value="1"/>
</dbReference>
<sequence>MLPIGAYHYSQGLEQAVERGWIRDRAEAVKWISELLHHTIAHIDLPIIHRAHRFWRSKDIPSLQYWDEVCRSHRETRELRDEEDAMGRALMRLATELNQPIPTWRPGYVVAFSVFAVNAEISETDALSGYAWAWCENQVVSATKLIPLGHTEGQLVLRDLIEQIPIAVDEALECSDEDIGNSAPGLALASMWHETQYSRIFRS</sequence>
<evidence type="ECO:0008006" key="4">
    <source>
        <dbReference type="Google" id="ProtNLM"/>
    </source>
</evidence>
<dbReference type="PANTHER" id="PTHR33620:SF1">
    <property type="entry name" value="UREASE ACCESSORY PROTEIN F"/>
    <property type="match status" value="1"/>
</dbReference>